<dbReference type="SUPFAM" id="SSF49562">
    <property type="entry name" value="C2 domain (Calcium/lipid-binding domain, CaLB)"/>
    <property type="match status" value="1"/>
</dbReference>
<keyword evidence="1" id="KW-1133">Transmembrane helix</keyword>
<accession>A0AA36IBX3</accession>
<evidence type="ECO:0008006" key="4">
    <source>
        <dbReference type="Google" id="ProtNLM"/>
    </source>
</evidence>
<name>A0AA36IBX3_9DINO</name>
<comment type="caution">
    <text evidence="2">The sequence shown here is derived from an EMBL/GenBank/DDBJ whole genome shotgun (WGS) entry which is preliminary data.</text>
</comment>
<organism evidence="2 3">
    <name type="scientific">Effrenium voratum</name>
    <dbReference type="NCBI Taxonomy" id="2562239"/>
    <lineage>
        <taxon>Eukaryota</taxon>
        <taxon>Sar</taxon>
        <taxon>Alveolata</taxon>
        <taxon>Dinophyceae</taxon>
        <taxon>Suessiales</taxon>
        <taxon>Symbiodiniaceae</taxon>
        <taxon>Effrenium</taxon>
    </lineage>
</organism>
<proteinExistence type="predicted"/>
<keyword evidence="1" id="KW-0472">Membrane</keyword>
<protein>
    <recommendedName>
        <fullName evidence="4">C2 domain-containing protein</fullName>
    </recommendedName>
</protein>
<evidence type="ECO:0000256" key="1">
    <source>
        <dbReference type="SAM" id="Phobius"/>
    </source>
</evidence>
<dbReference type="InterPro" id="IPR035892">
    <property type="entry name" value="C2_domain_sf"/>
</dbReference>
<dbReference type="AlphaFoldDB" id="A0AA36IBX3"/>
<keyword evidence="3" id="KW-1185">Reference proteome</keyword>
<dbReference type="EMBL" id="CAUJNA010001013">
    <property type="protein sequence ID" value="CAJ1383404.1"/>
    <property type="molecule type" value="Genomic_DNA"/>
</dbReference>
<keyword evidence="1" id="KW-0812">Transmembrane</keyword>
<gene>
    <name evidence="2" type="ORF">EVOR1521_LOCUS10531</name>
</gene>
<feature type="transmembrane region" description="Helical" evidence="1">
    <location>
        <begin position="88"/>
        <end position="109"/>
    </location>
</feature>
<feature type="transmembrane region" description="Helical" evidence="1">
    <location>
        <begin position="164"/>
        <end position="181"/>
    </location>
</feature>
<reference evidence="2" key="1">
    <citation type="submission" date="2023-08" db="EMBL/GenBank/DDBJ databases">
        <authorList>
            <person name="Chen Y."/>
            <person name="Shah S."/>
            <person name="Dougan E. K."/>
            <person name="Thang M."/>
            <person name="Chan C."/>
        </authorList>
    </citation>
    <scope>NUCLEOTIDE SEQUENCE</scope>
</reference>
<evidence type="ECO:0000313" key="2">
    <source>
        <dbReference type="EMBL" id="CAJ1383404.1"/>
    </source>
</evidence>
<evidence type="ECO:0000313" key="3">
    <source>
        <dbReference type="Proteomes" id="UP001178507"/>
    </source>
</evidence>
<sequence length="366" mass="41586">MMLSLRGQRQRPGRADFEAGLRSSQLRSEASFAGSGSSYLHKAKIASLEEEIKYLRAALPESLSISTTAAPTVIVAGHSVQEEGYEEVILLAVIMFMLMLWMVPFLRPFRYCCETRLHKVYPAITLINLLIFAVTLNQLCRISFNDVFFAIVKLFDVFLDSIEQVLIGISALFAIGIVWKFKDRVFEVLGVENAAAVFGDFRDWATCWSMRRFHPMEIVIWKVEGLPSARLHSPNDVFCEVSFGYNVTMKTRVHHRAGHSCTFKEALQLNFDPFDAERRLTLCIKSQEVIGDIELAKLQMGAEQVREMEEPDDNYDRSLVRGSMPESAWSSGRFRCIDLVPAGKVYLRFIPVSEDSKGCWESLLRT</sequence>
<dbReference type="Proteomes" id="UP001178507">
    <property type="component" value="Unassembled WGS sequence"/>
</dbReference>
<feature type="transmembrane region" description="Helical" evidence="1">
    <location>
        <begin position="121"/>
        <end position="144"/>
    </location>
</feature>